<feature type="region of interest" description="Disordered" evidence="12">
    <location>
        <begin position="444"/>
        <end position="466"/>
    </location>
</feature>
<evidence type="ECO:0000256" key="1">
    <source>
        <dbReference type="ARBA" id="ARBA00008428"/>
    </source>
</evidence>
<dbReference type="PATRIC" id="fig|1114963.3.peg.3397"/>
<dbReference type="SUPFAM" id="SSF52540">
    <property type="entry name" value="P-loop containing nucleoside triphosphate hydrolases"/>
    <property type="match status" value="1"/>
</dbReference>
<evidence type="ECO:0000256" key="7">
    <source>
        <dbReference type="ARBA" id="ARBA00022840"/>
    </source>
</evidence>
<dbReference type="PROSITE" id="PS51199">
    <property type="entry name" value="SF4_HELICASE"/>
    <property type="match status" value="1"/>
</dbReference>
<evidence type="ECO:0000256" key="5">
    <source>
        <dbReference type="ARBA" id="ARBA00022801"/>
    </source>
</evidence>
<keyword evidence="15" id="KW-1185">Reference proteome</keyword>
<dbReference type="GO" id="GO:0006269">
    <property type="term" value="P:DNA replication, synthesis of primer"/>
    <property type="evidence" value="ECO:0007669"/>
    <property type="project" value="UniProtKB-KW"/>
</dbReference>
<evidence type="ECO:0000259" key="13">
    <source>
        <dbReference type="PROSITE" id="PS51199"/>
    </source>
</evidence>
<dbReference type="InterPro" id="IPR016136">
    <property type="entry name" value="DNA_helicase_N/primase_C"/>
</dbReference>
<dbReference type="GO" id="GO:0003677">
    <property type="term" value="F:DNA binding"/>
    <property type="evidence" value="ECO:0007669"/>
    <property type="project" value="UniProtKB-KW"/>
</dbReference>
<dbReference type="RefSeq" id="WP_059152480.1">
    <property type="nucleotide sequence ID" value="NZ_KQ130455.1"/>
</dbReference>
<dbReference type="GO" id="GO:1990077">
    <property type="term" value="C:primosome complex"/>
    <property type="evidence" value="ECO:0007669"/>
    <property type="project" value="UniProtKB-KW"/>
</dbReference>
<proteinExistence type="inferred from homology"/>
<keyword evidence="8" id="KW-0238">DNA-binding</keyword>
<gene>
    <name evidence="14" type="ORF">V474_22790</name>
</gene>
<keyword evidence="3" id="KW-0235">DNA replication</keyword>
<comment type="caution">
    <text evidence="14">The sequence shown here is derived from an EMBL/GenBank/DDBJ whole genome shotgun (WGS) entry which is preliminary data.</text>
</comment>
<keyword evidence="9" id="KW-0413">Isomerase</keyword>
<dbReference type="InterPro" id="IPR007693">
    <property type="entry name" value="DNA_helicase_DnaB-like_N"/>
</dbReference>
<keyword evidence="7" id="KW-0067">ATP-binding</keyword>
<dbReference type="InterPro" id="IPR007694">
    <property type="entry name" value="DNA_helicase_DnaB-like_C"/>
</dbReference>
<evidence type="ECO:0000256" key="9">
    <source>
        <dbReference type="ARBA" id="ARBA00023235"/>
    </source>
</evidence>
<dbReference type="InterPro" id="IPR027417">
    <property type="entry name" value="P-loop_NTPase"/>
</dbReference>
<dbReference type="InterPro" id="IPR036185">
    <property type="entry name" value="DNA_heli_DnaB-like_N_sf"/>
</dbReference>
<dbReference type="PANTHER" id="PTHR30153:SF2">
    <property type="entry name" value="REPLICATIVE DNA HELICASE"/>
    <property type="match status" value="1"/>
</dbReference>
<dbReference type="GO" id="GO:0005524">
    <property type="term" value="F:ATP binding"/>
    <property type="evidence" value="ECO:0007669"/>
    <property type="project" value="UniProtKB-KW"/>
</dbReference>
<protein>
    <recommendedName>
        <fullName evidence="10">DNA 5'-3' helicase</fullName>
        <ecNumber evidence="10">5.6.2.3</ecNumber>
    </recommendedName>
</protein>
<dbReference type="EMBL" id="JACU01000007">
    <property type="protein sequence ID" value="KMS53610.1"/>
    <property type="molecule type" value="Genomic_DNA"/>
</dbReference>
<keyword evidence="5" id="KW-0378">Hydrolase</keyword>
<evidence type="ECO:0000256" key="8">
    <source>
        <dbReference type="ARBA" id="ARBA00023125"/>
    </source>
</evidence>
<dbReference type="Pfam" id="PF00772">
    <property type="entry name" value="DnaB"/>
    <property type="match status" value="1"/>
</dbReference>
<feature type="domain" description="SF4 helicase" evidence="13">
    <location>
        <begin position="178"/>
        <end position="466"/>
    </location>
</feature>
<dbReference type="Gene3D" id="1.10.860.10">
    <property type="entry name" value="DNAb Helicase, Chain A"/>
    <property type="match status" value="1"/>
</dbReference>
<evidence type="ECO:0000313" key="15">
    <source>
        <dbReference type="Proteomes" id="UP000052268"/>
    </source>
</evidence>
<comment type="similarity">
    <text evidence="1">Belongs to the helicase family. DnaB subfamily.</text>
</comment>
<keyword evidence="6" id="KW-0347">Helicase</keyword>
<dbReference type="Pfam" id="PF03796">
    <property type="entry name" value="DnaB_C"/>
    <property type="match status" value="1"/>
</dbReference>
<dbReference type="EC" id="5.6.2.3" evidence="10"/>
<dbReference type="AlphaFoldDB" id="A0A0J8AFE7"/>
<comment type="catalytic activity">
    <reaction evidence="11">
        <text>ATP + H2O = ADP + phosphate + H(+)</text>
        <dbReference type="Rhea" id="RHEA:13065"/>
        <dbReference type="ChEBI" id="CHEBI:15377"/>
        <dbReference type="ChEBI" id="CHEBI:15378"/>
        <dbReference type="ChEBI" id="CHEBI:30616"/>
        <dbReference type="ChEBI" id="CHEBI:43474"/>
        <dbReference type="ChEBI" id="CHEBI:456216"/>
        <dbReference type="EC" id="5.6.2.3"/>
    </reaction>
</comment>
<evidence type="ECO:0000256" key="2">
    <source>
        <dbReference type="ARBA" id="ARBA00022515"/>
    </source>
</evidence>
<dbReference type="GO" id="GO:0016787">
    <property type="term" value="F:hydrolase activity"/>
    <property type="evidence" value="ECO:0007669"/>
    <property type="project" value="UniProtKB-KW"/>
</dbReference>
<evidence type="ECO:0000256" key="10">
    <source>
        <dbReference type="ARBA" id="ARBA00044969"/>
    </source>
</evidence>
<name>A0A0J8AFE7_9SPHN</name>
<evidence type="ECO:0000256" key="3">
    <source>
        <dbReference type="ARBA" id="ARBA00022705"/>
    </source>
</evidence>
<dbReference type="SUPFAM" id="SSF48024">
    <property type="entry name" value="N-terminal domain of DnaB helicase"/>
    <property type="match status" value="1"/>
</dbReference>
<evidence type="ECO:0000256" key="6">
    <source>
        <dbReference type="ARBA" id="ARBA00022806"/>
    </source>
</evidence>
<evidence type="ECO:0000313" key="14">
    <source>
        <dbReference type="EMBL" id="KMS53610.1"/>
    </source>
</evidence>
<dbReference type="PANTHER" id="PTHR30153">
    <property type="entry name" value="REPLICATIVE DNA HELICASE DNAB"/>
    <property type="match status" value="1"/>
</dbReference>
<dbReference type="GO" id="GO:0043139">
    <property type="term" value="F:5'-3' DNA helicase activity"/>
    <property type="evidence" value="ECO:0007669"/>
    <property type="project" value="UniProtKB-EC"/>
</dbReference>
<organism evidence="14 15">
    <name type="scientific">Novosphingobium barchaimii LL02</name>
    <dbReference type="NCBI Taxonomy" id="1114963"/>
    <lineage>
        <taxon>Bacteria</taxon>
        <taxon>Pseudomonadati</taxon>
        <taxon>Pseudomonadota</taxon>
        <taxon>Alphaproteobacteria</taxon>
        <taxon>Sphingomonadales</taxon>
        <taxon>Sphingomonadaceae</taxon>
        <taxon>Novosphingobium</taxon>
    </lineage>
</organism>
<keyword evidence="4" id="KW-0547">Nucleotide-binding</keyword>
<keyword evidence="2" id="KW-0639">Primosome</keyword>
<dbReference type="Proteomes" id="UP000052268">
    <property type="component" value="Unassembled WGS sequence"/>
</dbReference>
<dbReference type="Gene3D" id="3.40.50.300">
    <property type="entry name" value="P-loop containing nucleotide triphosphate hydrolases"/>
    <property type="match status" value="1"/>
</dbReference>
<evidence type="ECO:0000256" key="11">
    <source>
        <dbReference type="ARBA" id="ARBA00048954"/>
    </source>
</evidence>
<dbReference type="GO" id="GO:0005829">
    <property type="term" value="C:cytosol"/>
    <property type="evidence" value="ECO:0007669"/>
    <property type="project" value="TreeGrafter"/>
</dbReference>
<accession>A0A0J8AFE7</accession>
<sequence length="466" mass="50635">MSVSKGQDALPALPSNVEAEAALLGALMMPEMGWLIEHAADRLNSAAFYEPVHGRIFDAIQRQHSVGQPANPIFIKGYFDGDDGIAVLGGANKYLSGLTANMEGLLAPRQFVEQVADLAARRKVMTAMLGAIHQCADANMNLKEVVAGLDSAVDQRASDAVTVSDAAESVAAFQSELDAEHFGVLNNRISAIDGLLGPLEPKSLTILSARTGMGKTVVATNYALGAAMAGHGVCFVSLEMSRAQLMGRMIADAGFDDADRRVSYTDIQKRSLNPWQRERVNDLGKLIGKLPLTIVDPGTMTIGQLERTVRSQKRAMAARAVSLDLVVVDYLQLLRSDGPKRSIYEAISDISIRLKGLAKDNGVAVLALAQLSRNVDNRPGNRPILADLRDSGQIEQDADAVLFLLREEYYVRNEEPKNKPDEYDAWETKINRCRGVIEFIVPKRRNGSPGSSQGKFFAPYQAVRDQ</sequence>
<evidence type="ECO:0000256" key="12">
    <source>
        <dbReference type="SAM" id="MobiDB-lite"/>
    </source>
</evidence>
<evidence type="ECO:0000256" key="4">
    <source>
        <dbReference type="ARBA" id="ARBA00022741"/>
    </source>
</evidence>
<reference evidence="14 15" key="1">
    <citation type="journal article" date="2015" name="G3 (Bethesda)">
        <title>Insights into Ongoing Evolution of the Hexachlorocyclohexane Catabolic Pathway from Comparative Genomics of Ten Sphingomonadaceae Strains.</title>
        <authorList>
            <person name="Pearce S.L."/>
            <person name="Oakeshott J.G."/>
            <person name="Pandey G."/>
        </authorList>
    </citation>
    <scope>NUCLEOTIDE SEQUENCE [LARGE SCALE GENOMIC DNA]</scope>
    <source>
        <strain evidence="14 15">LL02</strain>
    </source>
</reference>